<dbReference type="EMBL" id="BAAAID010000154">
    <property type="protein sequence ID" value="GAA0962383.1"/>
    <property type="molecule type" value="Genomic_DNA"/>
</dbReference>
<gene>
    <name evidence="1" type="ORF">GCM10009575_097420</name>
</gene>
<dbReference type="Proteomes" id="UP001500418">
    <property type="component" value="Unassembled WGS sequence"/>
</dbReference>
<evidence type="ECO:0000313" key="1">
    <source>
        <dbReference type="EMBL" id="GAA0962383.1"/>
    </source>
</evidence>
<reference evidence="1 2" key="1">
    <citation type="journal article" date="2019" name="Int. J. Syst. Evol. Microbiol.">
        <title>The Global Catalogue of Microorganisms (GCM) 10K type strain sequencing project: providing services to taxonomists for standard genome sequencing and annotation.</title>
        <authorList>
            <consortium name="The Broad Institute Genomics Platform"/>
            <consortium name="The Broad Institute Genome Sequencing Center for Infectious Disease"/>
            <person name="Wu L."/>
            <person name="Ma J."/>
        </authorList>
    </citation>
    <scope>NUCLEOTIDE SEQUENCE [LARGE SCALE GENOMIC DNA]</scope>
    <source>
        <strain evidence="1 2">JCM 11444</strain>
    </source>
</reference>
<proteinExistence type="predicted"/>
<accession>A0ABN1RRR8</accession>
<name>A0ABN1RRR8_9ACTN</name>
<organism evidence="1 2">
    <name type="scientific">Streptomyces rhizosphaericus</name>
    <dbReference type="NCBI Taxonomy" id="114699"/>
    <lineage>
        <taxon>Bacteria</taxon>
        <taxon>Bacillati</taxon>
        <taxon>Actinomycetota</taxon>
        <taxon>Actinomycetes</taxon>
        <taxon>Kitasatosporales</taxon>
        <taxon>Streptomycetaceae</taxon>
        <taxon>Streptomyces</taxon>
        <taxon>Streptomyces violaceusniger group</taxon>
    </lineage>
</organism>
<comment type="caution">
    <text evidence="1">The sequence shown here is derived from an EMBL/GenBank/DDBJ whole genome shotgun (WGS) entry which is preliminary data.</text>
</comment>
<sequence length="143" mass="14137">MEVHGEVPGKLGGPRCGGVGGCAENAYTPRGVLDGGEDVQACSGQRPGFEEVGGKNCVCLAAEEGGPGLAVALGCGIDAVVLEDLPYRGGGYLDLEGGEFAVDSSLSPARVFSDHAQDEGLDAAVGGWSSWPFAAGGVGVAAV</sequence>
<evidence type="ECO:0000313" key="2">
    <source>
        <dbReference type="Proteomes" id="UP001500418"/>
    </source>
</evidence>
<keyword evidence="2" id="KW-1185">Reference proteome</keyword>
<protein>
    <submittedName>
        <fullName evidence="1">Uncharacterized protein</fullName>
    </submittedName>
</protein>